<proteinExistence type="predicted"/>
<accession>A0ABC9TSE1</accession>
<organism evidence="1 2">
    <name type="scientific">[Clostridium] symbiosum ATCC 14940</name>
    <dbReference type="NCBI Taxonomy" id="411472"/>
    <lineage>
        <taxon>Bacteria</taxon>
        <taxon>Bacillati</taxon>
        <taxon>Bacillota</taxon>
        <taxon>Clostridia</taxon>
        <taxon>Lachnospirales</taxon>
        <taxon>Lachnospiraceae</taxon>
        <taxon>Otoolea</taxon>
    </lineage>
</organism>
<comment type="caution">
    <text evidence="1">The sequence shown here is derived from an EMBL/GenBank/DDBJ whole genome shotgun (WGS) entry which is preliminary data.</text>
</comment>
<name>A0ABC9TSE1_CLOSY</name>
<dbReference type="Gene3D" id="2.60.120.260">
    <property type="entry name" value="Galactose-binding domain-like"/>
    <property type="match status" value="1"/>
</dbReference>
<evidence type="ECO:0000313" key="1">
    <source>
        <dbReference type="EMBL" id="ERI74231.1"/>
    </source>
</evidence>
<dbReference type="InterPro" id="IPR008979">
    <property type="entry name" value="Galactose-bd-like_sf"/>
</dbReference>
<dbReference type="EMBL" id="AWSU01000341">
    <property type="protein sequence ID" value="ERI74231.1"/>
    <property type="molecule type" value="Genomic_DNA"/>
</dbReference>
<dbReference type="Proteomes" id="UP000016491">
    <property type="component" value="Unassembled WGS sequence"/>
</dbReference>
<dbReference type="SUPFAM" id="SSF49785">
    <property type="entry name" value="Galactose-binding domain-like"/>
    <property type="match status" value="1"/>
</dbReference>
<evidence type="ECO:0000313" key="2">
    <source>
        <dbReference type="Proteomes" id="UP000016491"/>
    </source>
</evidence>
<sequence length="323" mass="37263">MTDRGKGCENTVKYVISHEPAAGGHIAYTEDFYRIDGEIQVWNLEHLKKLPPFEILIMKSRKSRQLTICPEREYAALLLTKESREFISSLGVHTIITDTEEVEDTSGTVRILQAETLNEILPGYCTCKEENGTITIGDMERGFLPLGVRRDGSLYSRIQWASTTEKTPYYWVCNLIDDDVERHGGTWGANTMGPANAILDFFGEEQAIETVRIFHNVGSTISIEEEMAEHIRLYVSNDERCSRFGREDEDIDTVHWEKILDVHMEMKEKWNTYFIDRPVKARYLRIELVRNFGTPEDVPWTETAELKVFPCLPDKHFPGFENE</sequence>
<reference evidence="1 2" key="1">
    <citation type="submission" date="2013-07" db="EMBL/GenBank/DDBJ databases">
        <authorList>
            <person name="Weinstock G."/>
            <person name="Sodergren E."/>
            <person name="Wylie T."/>
            <person name="Fulton L."/>
            <person name="Fulton R."/>
            <person name="Fronick C."/>
            <person name="O'Laughlin M."/>
            <person name="Godfrey J."/>
            <person name="Miner T."/>
            <person name="Herter B."/>
            <person name="Appelbaum E."/>
            <person name="Cordes M."/>
            <person name="Lek S."/>
            <person name="Wollam A."/>
            <person name="Pepin K.H."/>
            <person name="Palsikar V.B."/>
            <person name="Mitreva M."/>
            <person name="Wilson R.K."/>
        </authorList>
    </citation>
    <scope>NUCLEOTIDE SEQUENCE [LARGE SCALE GENOMIC DNA]</scope>
    <source>
        <strain evidence="1 2">ATCC 14940</strain>
    </source>
</reference>
<protein>
    <recommendedName>
        <fullName evidence="3">F5/8 type C domain protein</fullName>
    </recommendedName>
</protein>
<gene>
    <name evidence="1" type="ORF">CLOSYM_04251</name>
</gene>
<dbReference type="AlphaFoldDB" id="A0ABC9TSE1"/>
<evidence type="ECO:0008006" key="3">
    <source>
        <dbReference type="Google" id="ProtNLM"/>
    </source>
</evidence>